<dbReference type="GO" id="GO:0016740">
    <property type="term" value="F:transferase activity"/>
    <property type="evidence" value="ECO:0007669"/>
    <property type="project" value="UniProtKB-KW"/>
</dbReference>
<sequence>MSIYKKNESIYRNEAVDNAKTDSKGVEVTVIMPTYNCLEYLPKAVESVLSQNATLELIVIDDCSTDGSDEWLHQKSQQDARLKVIKGEHKGVSAARNLAIKEARGHWVAFLDADDYWYADKLEDQLAELKKHPSCILSFTEYDHFGEKGEYLGACFDFWPRFQKRVKAEGSVVCLSGEQKTSIYEENIIGTSTVVVKTSYLQAVEGFDETLFSASDWDLWLKISLLGDVLVHKKSTTNYLVRSNSISRNAERRIASVERILDRYRGDMETLNPECCAPAYARLYIAKAEAYQHQSGHYLSALNHYIKACSGLPTKRNLWALLSHFVKGAIHQR</sequence>
<dbReference type="CDD" id="cd00761">
    <property type="entry name" value="Glyco_tranf_GTA_type"/>
    <property type="match status" value="1"/>
</dbReference>
<dbReference type="STRING" id="717774.Marme_0742"/>
<reference evidence="2 3" key="1">
    <citation type="journal article" date="2012" name="Stand. Genomic Sci.">
        <title>Complete genome sequence of the melanogenic marine bacterium Marinomonas mediterranea type strain (MMB-1(T)).</title>
        <authorList>
            <person name="Lucas-Elio P."/>
            <person name="Goodwin L."/>
            <person name="Woyke T."/>
            <person name="Pitluck S."/>
            <person name="Nolan M."/>
            <person name="Kyrpides N.C."/>
            <person name="Detter J.C."/>
            <person name="Copeland A."/>
            <person name="Teshima H."/>
            <person name="Bruce D."/>
            <person name="Detter C."/>
            <person name="Tapia R."/>
            <person name="Han S."/>
            <person name="Land M.L."/>
            <person name="Ivanova N."/>
            <person name="Mikhailova N."/>
            <person name="Johnston A.W."/>
            <person name="Sanchez-Amat A."/>
        </authorList>
    </citation>
    <scope>NUCLEOTIDE SEQUENCE [LARGE SCALE GENOMIC DNA]</scope>
    <source>
        <strain evidence="3">ATCC 700492 / JCM 21426 / NBRC 103028 / MMB-1</strain>
    </source>
</reference>
<keyword evidence="2" id="KW-0808">Transferase</keyword>
<dbReference type="OrthoDB" id="9801954at2"/>
<dbReference type="eggNOG" id="COG0463">
    <property type="taxonomic scope" value="Bacteria"/>
</dbReference>
<proteinExistence type="predicted"/>
<dbReference type="Pfam" id="PF00535">
    <property type="entry name" value="Glycos_transf_2"/>
    <property type="match status" value="1"/>
</dbReference>
<dbReference type="KEGG" id="mme:Marme_0742"/>
<evidence type="ECO:0000259" key="1">
    <source>
        <dbReference type="Pfam" id="PF00535"/>
    </source>
</evidence>
<dbReference type="InterPro" id="IPR050834">
    <property type="entry name" value="Glycosyltransf_2"/>
</dbReference>
<dbReference type="RefSeq" id="WP_013659930.1">
    <property type="nucleotide sequence ID" value="NC_015276.1"/>
</dbReference>
<dbReference type="Proteomes" id="UP000001062">
    <property type="component" value="Chromosome"/>
</dbReference>
<dbReference type="PATRIC" id="fig|717774.3.peg.770"/>
<gene>
    <name evidence="2" type="ordered locus">Marme_0742</name>
</gene>
<dbReference type="PANTHER" id="PTHR43685:SF2">
    <property type="entry name" value="GLYCOSYLTRANSFERASE 2-LIKE DOMAIN-CONTAINING PROTEIN"/>
    <property type="match status" value="1"/>
</dbReference>
<evidence type="ECO:0000313" key="2">
    <source>
        <dbReference type="EMBL" id="ADZ90025.1"/>
    </source>
</evidence>
<organism evidence="2 3">
    <name type="scientific">Marinomonas mediterranea (strain ATCC 700492 / JCM 21426 / NBRC 103028 / MMB-1)</name>
    <dbReference type="NCBI Taxonomy" id="717774"/>
    <lineage>
        <taxon>Bacteria</taxon>
        <taxon>Pseudomonadati</taxon>
        <taxon>Pseudomonadota</taxon>
        <taxon>Gammaproteobacteria</taxon>
        <taxon>Oceanospirillales</taxon>
        <taxon>Oceanospirillaceae</taxon>
        <taxon>Marinomonas</taxon>
    </lineage>
</organism>
<keyword evidence="3" id="KW-1185">Reference proteome</keyword>
<feature type="domain" description="Glycosyltransferase 2-like" evidence="1">
    <location>
        <begin position="29"/>
        <end position="152"/>
    </location>
</feature>
<dbReference type="EMBL" id="CP002583">
    <property type="protein sequence ID" value="ADZ90025.1"/>
    <property type="molecule type" value="Genomic_DNA"/>
</dbReference>
<dbReference type="InterPro" id="IPR029044">
    <property type="entry name" value="Nucleotide-diphossugar_trans"/>
</dbReference>
<name>F2K2I0_MARM1</name>
<dbReference type="SUPFAM" id="SSF53448">
    <property type="entry name" value="Nucleotide-diphospho-sugar transferases"/>
    <property type="match status" value="1"/>
</dbReference>
<dbReference type="InterPro" id="IPR001173">
    <property type="entry name" value="Glyco_trans_2-like"/>
</dbReference>
<protein>
    <submittedName>
        <fullName evidence="2">Glycosyl transferase family 2</fullName>
    </submittedName>
</protein>
<dbReference type="HOGENOM" id="CLU_025996_0_0_6"/>
<accession>F2K2I0</accession>
<dbReference type="PANTHER" id="PTHR43685">
    <property type="entry name" value="GLYCOSYLTRANSFERASE"/>
    <property type="match status" value="1"/>
</dbReference>
<dbReference type="AlphaFoldDB" id="F2K2I0"/>
<evidence type="ECO:0000313" key="3">
    <source>
        <dbReference type="Proteomes" id="UP000001062"/>
    </source>
</evidence>
<dbReference type="Gene3D" id="3.90.550.10">
    <property type="entry name" value="Spore Coat Polysaccharide Biosynthesis Protein SpsA, Chain A"/>
    <property type="match status" value="1"/>
</dbReference>